<dbReference type="RefSeq" id="WP_345106691.1">
    <property type="nucleotide sequence ID" value="NZ_BAABCV010000013.1"/>
</dbReference>
<accession>A0ABP7X461</accession>
<dbReference type="Proteomes" id="UP001500841">
    <property type="component" value="Unassembled WGS sequence"/>
</dbReference>
<dbReference type="EMBL" id="BAABCV010000013">
    <property type="protein sequence ID" value="GAA4103729.1"/>
    <property type="molecule type" value="Genomic_DNA"/>
</dbReference>
<comment type="cofactor">
    <cofactor evidence="1">
        <name>FAD</name>
        <dbReference type="ChEBI" id="CHEBI:57692"/>
    </cofactor>
</comment>
<dbReference type="PRINTS" id="PR00420">
    <property type="entry name" value="RNGMNOXGNASE"/>
</dbReference>
<dbReference type="InterPro" id="IPR036188">
    <property type="entry name" value="FAD/NAD-bd_sf"/>
</dbReference>
<dbReference type="PANTHER" id="PTHR46496:SF1">
    <property type="entry name" value="ZEAXANTHIN EPOXIDASE, CHLOROPLASTIC"/>
    <property type="match status" value="1"/>
</dbReference>
<gene>
    <name evidence="6" type="primary">hpxO</name>
    <name evidence="6" type="ORF">GCM10022392_31400</name>
</gene>
<keyword evidence="2" id="KW-0285">Flavoprotein</keyword>
<evidence type="ECO:0000256" key="3">
    <source>
        <dbReference type="ARBA" id="ARBA00022827"/>
    </source>
</evidence>
<dbReference type="Pfam" id="PF13450">
    <property type="entry name" value="NAD_binding_8"/>
    <property type="match status" value="1"/>
</dbReference>
<organism evidence="6 7">
    <name type="scientific">Mucilaginibacter panaciglaebae</name>
    <dbReference type="NCBI Taxonomy" id="502331"/>
    <lineage>
        <taxon>Bacteria</taxon>
        <taxon>Pseudomonadati</taxon>
        <taxon>Bacteroidota</taxon>
        <taxon>Sphingobacteriia</taxon>
        <taxon>Sphingobacteriales</taxon>
        <taxon>Sphingobacteriaceae</taxon>
        <taxon>Mucilaginibacter</taxon>
    </lineage>
</organism>
<dbReference type="Gene3D" id="3.50.50.60">
    <property type="entry name" value="FAD/NAD(P)-binding domain"/>
    <property type="match status" value="1"/>
</dbReference>
<evidence type="ECO:0000313" key="6">
    <source>
        <dbReference type="EMBL" id="GAA4103729.1"/>
    </source>
</evidence>
<keyword evidence="7" id="KW-1185">Reference proteome</keyword>
<sequence>MKQIDTVNIIGGGIAGLTTALALKTNGINYELFEQSPEITYQNVALGISANIRHILKEWDILEETKQLGTEIYDFHLVDNKLNYLKSFKLPKPALSVHRRQFHKLLYSRLDAQHIHLNTQKSIGDFGENEVVISADGINSSIRQEIYPNLKLRDSNQILFRGISEMVLDKKFQNSYHDFVGQNLRFAIIHMGGNYYSWYVIKEKKTFEEVLFDKAALKSYFKNYHAIVHQVIDSSENIYPAELLDIDPKSRRGLEWFNKNTLLIGDAIHPTTPNMANGACLAMEDSYLLAGLLSHENLTLRQIFEVFQKSRTSKVNPVVFYSWWFGKVVHQNNKIIDDLVKLGMALTPRFLFDKIYSNVLIETNIKNR</sequence>
<dbReference type="InterPro" id="IPR002938">
    <property type="entry name" value="FAD-bd"/>
</dbReference>
<name>A0ABP7X461_9SPHI</name>
<evidence type="ECO:0000256" key="4">
    <source>
        <dbReference type="ARBA" id="ARBA00023002"/>
    </source>
</evidence>
<feature type="domain" description="FAD-binding" evidence="5">
    <location>
        <begin position="132"/>
        <end position="294"/>
    </location>
</feature>
<evidence type="ECO:0000256" key="2">
    <source>
        <dbReference type="ARBA" id="ARBA00022630"/>
    </source>
</evidence>
<dbReference type="PANTHER" id="PTHR46496">
    <property type="match status" value="1"/>
</dbReference>
<dbReference type="Pfam" id="PF01494">
    <property type="entry name" value="FAD_binding_3"/>
    <property type="match status" value="1"/>
</dbReference>
<dbReference type="SUPFAM" id="SSF51905">
    <property type="entry name" value="FAD/NAD(P)-binding domain"/>
    <property type="match status" value="1"/>
</dbReference>
<protein>
    <submittedName>
        <fullName evidence="6">FAD-dependent urate hydroxylase HpxO</fullName>
    </submittedName>
</protein>
<comment type="caution">
    <text evidence="6">The sequence shown here is derived from an EMBL/GenBank/DDBJ whole genome shotgun (WGS) entry which is preliminary data.</text>
</comment>
<evidence type="ECO:0000313" key="7">
    <source>
        <dbReference type="Proteomes" id="UP001500841"/>
    </source>
</evidence>
<evidence type="ECO:0000256" key="1">
    <source>
        <dbReference type="ARBA" id="ARBA00001974"/>
    </source>
</evidence>
<proteinExistence type="predicted"/>
<evidence type="ECO:0000259" key="5">
    <source>
        <dbReference type="Pfam" id="PF01494"/>
    </source>
</evidence>
<keyword evidence="4" id="KW-0560">Oxidoreductase</keyword>
<keyword evidence="3" id="KW-0274">FAD</keyword>
<reference evidence="7" key="1">
    <citation type="journal article" date="2019" name="Int. J. Syst. Evol. Microbiol.">
        <title>The Global Catalogue of Microorganisms (GCM) 10K type strain sequencing project: providing services to taxonomists for standard genome sequencing and annotation.</title>
        <authorList>
            <consortium name="The Broad Institute Genomics Platform"/>
            <consortium name="The Broad Institute Genome Sequencing Center for Infectious Disease"/>
            <person name="Wu L."/>
            <person name="Ma J."/>
        </authorList>
    </citation>
    <scope>NUCLEOTIDE SEQUENCE [LARGE SCALE GENOMIC DNA]</scope>
    <source>
        <strain evidence="7">JCM 17085</strain>
    </source>
</reference>